<dbReference type="SUPFAM" id="SSF48452">
    <property type="entry name" value="TPR-like"/>
    <property type="match status" value="1"/>
</dbReference>
<dbReference type="InterPro" id="IPR005746">
    <property type="entry name" value="Thioredoxin"/>
</dbReference>
<dbReference type="PANTHER" id="PTHR45663">
    <property type="entry name" value="GEO12009P1"/>
    <property type="match status" value="1"/>
</dbReference>
<proteinExistence type="inferred from homology"/>
<dbReference type="EMBL" id="CP051298">
    <property type="protein sequence ID" value="QKD45929.1"/>
    <property type="molecule type" value="Genomic_DNA"/>
</dbReference>
<dbReference type="Proteomes" id="UP000500755">
    <property type="component" value="Chromosome"/>
</dbReference>
<dbReference type="InterPro" id="IPR013766">
    <property type="entry name" value="Thioredoxin_domain"/>
</dbReference>
<evidence type="ECO:0000256" key="4">
    <source>
        <dbReference type="ARBA" id="ARBA00023157"/>
    </source>
</evidence>
<evidence type="ECO:0000256" key="2">
    <source>
        <dbReference type="ARBA" id="ARBA00022448"/>
    </source>
</evidence>
<evidence type="ECO:0000256" key="3">
    <source>
        <dbReference type="ARBA" id="ARBA00022982"/>
    </source>
</evidence>
<dbReference type="GO" id="GO:0015035">
    <property type="term" value="F:protein-disulfide reductase activity"/>
    <property type="evidence" value="ECO:0007669"/>
    <property type="project" value="UniProtKB-UniRule"/>
</dbReference>
<keyword evidence="5" id="KW-0676">Redox-active center</keyword>
<dbReference type="PROSITE" id="PS51352">
    <property type="entry name" value="THIOREDOXIN_2"/>
    <property type="match status" value="1"/>
</dbReference>
<organism evidence="8 9">
    <name type="scientific">Alicycliphilus denitrificans</name>
    <dbReference type="NCBI Taxonomy" id="179636"/>
    <lineage>
        <taxon>Bacteria</taxon>
        <taxon>Pseudomonadati</taxon>
        <taxon>Pseudomonadota</taxon>
        <taxon>Betaproteobacteria</taxon>
        <taxon>Burkholderiales</taxon>
        <taxon>Comamonadaceae</taxon>
        <taxon>Alicycliphilus</taxon>
    </lineage>
</organism>
<dbReference type="CDD" id="cd02956">
    <property type="entry name" value="ybbN"/>
    <property type="match status" value="1"/>
</dbReference>
<dbReference type="InterPro" id="IPR036249">
    <property type="entry name" value="Thioredoxin-like_sf"/>
</dbReference>
<dbReference type="RefSeq" id="WP_013520872.1">
    <property type="nucleotide sequence ID" value="NZ_AP024172.1"/>
</dbReference>
<dbReference type="PRINTS" id="PR00421">
    <property type="entry name" value="THIOREDOXIN"/>
</dbReference>
<dbReference type="OMA" id="QPRNMSM"/>
<evidence type="ECO:0000313" key="9">
    <source>
        <dbReference type="Proteomes" id="UP000500755"/>
    </source>
</evidence>
<gene>
    <name evidence="8" type="primary">trxA</name>
    <name evidence="8" type="ORF">HF896_21000</name>
</gene>
<evidence type="ECO:0000256" key="1">
    <source>
        <dbReference type="ARBA" id="ARBA00008987"/>
    </source>
</evidence>
<keyword evidence="2" id="KW-0813">Transport</keyword>
<dbReference type="Gene3D" id="1.25.40.10">
    <property type="entry name" value="Tetratricopeptide repeat domain"/>
    <property type="match status" value="2"/>
</dbReference>
<dbReference type="SUPFAM" id="SSF52833">
    <property type="entry name" value="Thioredoxin-like"/>
    <property type="match status" value="1"/>
</dbReference>
<dbReference type="AlphaFoldDB" id="A0A859A0G5"/>
<dbReference type="PROSITE" id="PS00194">
    <property type="entry name" value="THIOREDOXIN_1"/>
    <property type="match status" value="1"/>
</dbReference>
<accession>A0A859A0G5</accession>
<dbReference type="Pfam" id="PF14559">
    <property type="entry name" value="TPR_19"/>
    <property type="match status" value="1"/>
</dbReference>
<dbReference type="InterPro" id="IPR017937">
    <property type="entry name" value="Thioredoxin_CS"/>
</dbReference>
<feature type="domain" description="Thioredoxin" evidence="7">
    <location>
        <begin position="1"/>
        <end position="107"/>
    </location>
</feature>
<protein>
    <recommendedName>
        <fullName evidence="6">Thioredoxin</fullName>
    </recommendedName>
</protein>
<dbReference type="Pfam" id="PF00085">
    <property type="entry name" value="Thioredoxin"/>
    <property type="match status" value="1"/>
</dbReference>
<dbReference type="Pfam" id="PF14561">
    <property type="entry name" value="TPR_20"/>
    <property type="match status" value="1"/>
</dbReference>
<dbReference type="FunFam" id="3.40.30.10:FF:000001">
    <property type="entry name" value="Thioredoxin"/>
    <property type="match status" value="1"/>
</dbReference>
<keyword evidence="4" id="KW-1015">Disulfide bond</keyword>
<dbReference type="GO" id="GO:0006950">
    <property type="term" value="P:response to stress"/>
    <property type="evidence" value="ECO:0007669"/>
    <property type="project" value="UniProtKB-ARBA"/>
</dbReference>
<comment type="similarity">
    <text evidence="1">Belongs to the thioredoxin family.</text>
</comment>
<dbReference type="GO" id="GO:0045454">
    <property type="term" value="P:cell redox homeostasis"/>
    <property type="evidence" value="ECO:0007669"/>
    <property type="project" value="TreeGrafter"/>
</dbReference>
<dbReference type="InterPro" id="IPR011990">
    <property type="entry name" value="TPR-like_helical_dom_sf"/>
</dbReference>
<name>A0A859A0G5_9BURK</name>
<sequence>MIDVTLETFETEVVAASMSQPVLVDFWAPWCGPCKTLGPVLEKLETEYAGRFKLAKIDSDQEQQLAAMFGIRSIPTCVLMMNGQPVDGFMGVQPEGQLRAFLDKHVPSAEALQAEEQEEEAQDALAEGDTEGALEKLQHAVATDPANDEARFDYVKLLLQLGREDDAKVAFAPVIAKAEASRRLGALKAWMDALDFVAAGAHGEGADAQFDAKITANKRDFEARFGRARWLMARQRWQEAMDELLEILMRDKAWNDEAARKTYVAILEIIEPPKPKVAEGQIPPEDPVVAAYRRRLSSVVLS</sequence>
<dbReference type="PANTHER" id="PTHR45663:SF11">
    <property type="entry name" value="GEO12009P1"/>
    <property type="match status" value="1"/>
</dbReference>
<keyword evidence="3" id="KW-0249">Electron transport</keyword>
<dbReference type="GO" id="GO:0005829">
    <property type="term" value="C:cytosol"/>
    <property type="evidence" value="ECO:0007669"/>
    <property type="project" value="TreeGrafter"/>
</dbReference>
<evidence type="ECO:0000259" key="7">
    <source>
        <dbReference type="PROSITE" id="PS51352"/>
    </source>
</evidence>
<dbReference type="Gene3D" id="3.40.30.10">
    <property type="entry name" value="Glutaredoxin"/>
    <property type="match status" value="1"/>
</dbReference>
<reference evidence="8 9" key="1">
    <citation type="submission" date="2020-05" db="EMBL/GenBank/DDBJ databases">
        <title>Complete genome sequence of Alicycliphilus denitrificans DP3.</title>
        <authorList>
            <person name="Chen X."/>
        </authorList>
    </citation>
    <scope>NUCLEOTIDE SEQUENCE [LARGE SCALE GENOMIC DNA]</scope>
    <source>
        <strain evidence="8 9">DP3</strain>
    </source>
</reference>
<dbReference type="NCBIfam" id="TIGR01068">
    <property type="entry name" value="thioredoxin"/>
    <property type="match status" value="1"/>
</dbReference>
<evidence type="ECO:0000256" key="5">
    <source>
        <dbReference type="ARBA" id="ARBA00023284"/>
    </source>
</evidence>
<evidence type="ECO:0000313" key="8">
    <source>
        <dbReference type="EMBL" id="QKD45929.1"/>
    </source>
</evidence>
<evidence type="ECO:0000256" key="6">
    <source>
        <dbReference type="NCBIfam" id="TIGR01068"/>
    </source>
</evidence>